<gene>
    <name evidence="2" type="ORF">TL08_11220</name>
</gene>
<dbReference type="AlphaFoldDB" id="A0AAC9MXB8"/>
<feature type="region of interest" description="Disordered" evidence="1">
    <location>
        <begin position="131"/>
        <end position="159"/>
    </location>
</feature>
<dbReference type="EMBL" id="CP014859">
    <property type="protein sequence ID" value="AOS63058.1"/>
    <property type="molecule type" value="Genomic_DNA"/>
</dbReference>
<organism evidence="2 3">
    <name type="scientific">Actinoalloteichus hymeniacidonis</name>
    <dbReference type="NCBI Taxonomy" id="340345"/>
    <lineage>
        <taxon>Bacteria</taxon>
        <taxon>Bacillati</taxon>
        <taxon>Actinomycetota</taxon>
        <taxon>Actinomycetes</taxon>
        <taxon>Pseudonocardiales</taxon>
        <taxon>Pseudonocardiaceae</taxon>
        <taxon>Actinoalloteichus</taxon>
    </lineage>
</organism>
<name>A0AAC9MXB8_9PSEU</name>
<proteinExistence type="predicted"/>
<dbReference type="Proteomes" id="UP000095210">
    <property type="component" value="Chromosome"/>
</dbReference>
<sequence length="159" mass="17303">MTALPVFVVRVSREDNLWVAVVDGLPGGATDTIRLDDIELETRDLIAGLTDREPSGFQLEWRFEQDGHDLTPMLSALRWREVEAATAAGLRDEARRVAIGALRGARLSLRAVAELMGISHQRVQQLTDERVVDQDGRSASPSTSRTTTGVPGPAWSTGA</sequence>
<accession>A0AAC9MXB8</accession>
<feature type="compositionally biased region" description="Low complexity" evidence="1">
    <location>
        <begin position="137"/>
        <end position="148"/>
    </location>
</feature>
<reference evidence="3" key="1">
    <citation type="submission" date="2016-03" db="EMBL/GenBank/DDBJ databases">
        <title>Complete genome sequence of the type strain Actinoalloteichus hymeniacidonis DSM 45092.</title>
        <authorList>
            <person name="Schaffert L."/>
            <person name="Albersmeier A."/>
            <person name="Winkler A."/>
            <person name="Kalinowski J."/>
            <person name="Zotchev S."/>
            <person name="Ruckert C."/>
        </authorList>
    </citation>
    <scope>NUCLEOTIDE SEQUENCE [LARGE SCALE GENOMIC DNA]</scope>
    <source>
        <strain evidence="3">HPA177(T) (DSM 45092(T))</strain>
    </source>
</reference>
<protein>
    <submittedName>
        <fullName evidence="2">Uncharacterized protein</fullName>
    </submittedName>
</protein>
<keyword evidence="3" id="KW-1185">Reference proteome</keyword>
<dbReference type="KEGG" id="ahm:TL08_11220"/>
<evidence type="ECO:0000313" key="3">
    <source>
        <dbReference type="Proteomes" id="UP000095210"/>
    </source>
</evidence>
<evidence type="ECO:0000313" key="2">
    <source>
        <dbReference type="EMBL" id="AOS63058.1"/>
    </source>
</evidence>
<evidence type="ECO:0000256" key="1">
    <source>
        <dbReference type="SAM" id="MobiDB-lite"/>
    </source>
</evidence>
<dbReference type="RefSeq" id="WP_069848669.1">
    <property type="nucleotide sequence ID" value="NZ_CP014859.1"/>
</dbReference>